<dbReference type="InterPro" id="IPR044925">
    <property type="entry name" value="His-Me_finger_sf"/>
</dbReference>
<dbReference type="PANTHER" id="PTHR33607">
    <property type="entry name" value="ENDONUCLEASE-1"/>
    <property type="match status" value="1"/>
</dbReference>
<accession>A0A858U7F2</accession>
<dbReference type="Pfam" id="PF04231">
    <property type="entry name" value="Endonuclease_1"/>
    <property type="match status" value="1"/>
</dbReference>
<keyword evidence="1" id="KW-0540">Nuclease</keyword>
<dbReference type="GO" id="GO:0016787">
    <property type="term" value="F:hydrolase activity"/>
    <property type="evidence" value="ECO:0007669"/>
    <property type="project" value="UniProtKB-KW"/>
</dbReference>
<sequence>MLAFNSKRPRRDDWETLEYVISLKTKIRRGLQLGSSKSPVDDKNRINSELEYNFDQETKILTIKYKLIEYKGKNAPSVSEQAFESKIKLDKTEDEKINIKPSEKKDDKKAKANRTETSAPVLDPRHSLKYDSGNDFYKSLNGLKGDELRNKLFQIQEAHRNENHEYSDLFNTYKDAFVDKYYENDGTVLDIYGENIKESDPFVFKHGEFRDKGKKEGEGMNREHLVPQSWWGSENLMRIDAHHVWPTDKKVNELHGNLPYGTVTNAHYTSKNGTLVGVSEEDGKDVCEVIDEFKGDVARAYLYFALTYRDKDLAQNKNAQRFFEQKNGVYSIKANFLGTMLKWAYKDNISQFDLDRNNAIYKHQTNRNPFIDYPELIKVYFENDNNFVFKNKGVAVSLEEIN</sequence>
<evidence type="ECO:0000256" key="1">
    <source>
        <dbReference type="ARBA" id="ARBA00022722"/>
    </source>
</evidence>
<evidence type="ECO:0000256" key="2">
    <source>
        <dbReference type="ARBA" id="ARBA00022801"/>
    </source>
</evidence>
<dbReference type="EMBL" id="CP051480">
    <property type="protein sequence ID" value="QJG66708.1"/>
    <property type="molecule type" value="Genomic_DNA"/>
</dbReference>
<dbReference type="GO" id="GO:0004518">
    <property type="term" value="F:nuclease activity"/>
    <property type="evidence" value="ECO:0007669"/>
    <property type="project" value="UniProtKB-KW"/>
</dbReference>
<dbReference type="InterPro" id="IPR007346">
    <property type="entry name" value="Endonuclease-I"/>
</dbReference>
<dbReference type="Proteomes" id="UP000501728">
    <property type="component" value="Chromosome"/>
</dbReference>
<evidence type="ECO:0000313" key="4">
    <source>
        <dbReference type="EMBL" id="QJG66708.1"/>
    </source>
</evidence>
<evidence type="ECO:0000313" key="5">
    <source>
        <dbReference type="Proteomes" id="UP000501728"/>
    </source>
</evidence>
<dbReference type="PANTHER" id="PTHR33607:SF2">
    <property type="entry name" value="ENDONUCLEASE-1"/>
    <property type="match status" value="1"/>
</dbReference>
<proteinExistence type="predicted"/>
<keyword evidence="5" id="KW-1185">Reference proteome</keyword>
<dbReference type="AlphaFoldDB" id="A0A858U7F2"/>
<reference evidence="4 5" key="1">
    <citation type="submission" date="2020-04" db="EMBL/GenBank/DDBJ databases">
        <title>Novel Mycoplasma species detected in Phocoena phocoena (harbor porpoise) from the USA.</title>
        <authorList>
            <person name="Volokhov D.V."/>
        </authorList>
    </citation>
    <scope>NUCLEOTIDE SEQUENCE [LARGE SCALE GENOMIC DNA]</scope>
    <source>
        <strain evidence="4 5">C264-NAS</strain>
    </source>
</reference>
<feature type="region of interest" description="Disordered" evidence="3">
    <location>
        <begin position="98"/>
        <end position="125"/>
    </location>
</feature>
<feature type="compositionally biased region" description="Basic and acidic residues" evidence="3">
    <location>
        <begin position="98"/>
        <end position="114"/>
    </location>
</feature>
<gene>
    <name evidence="4" type="ORF">HGG64_02205</name>
</gene>
<keyword evidence="2" id="KW-0378">Hydrolase</keyword>
<evidence type="ECO:0000256" key="3">
    <source>
        <dbReference type="SAM" id="MobiDB-lite"/>
    </source>
</evidence>
<dbReference type="KEGG" id="mphn:HGG64_02205"/>
<organism evidence="4 5">
    <name type="scientific">Mycoplasma phocoeninasale</name>
    <dbReference type="NCBI Taxonomy" id="2726117"/>
    <lineage>
        <taxon>Bacteria</taxon>
        <taxon>Bacillati</taxon>
        <taxon>Mycoplasmatota</taxon>
        <taxon>Mollicutes</taxon>
        <taxon>Mycoplasmataceae</taxon>
        <taxon>Mycoplasma</taxon>
    </lineage>
</organism>
<protein>
    <submittedName>
        <fullName evidence="4">Ribonuclease</fullName>
    </submittedName>
</protein>
<dbReference type="SUPFAM" id="SSF54060">
    <property type="entry name" value="His-Me finger endonucleases"/>
    <property type="match status" value="1"/>
</dbReference>
<name>A0A858U7F2_9MOLU</name>